<evidence type="ECO:0000313" key="2">
    <source>
        <dbReference type="Proteomes" id="UP000006591"/>
    </source>
</evidence>
<dbReference type="HOGENOM" id="CLU_1323867_0_0_1"/>
<dbReference type="OMA" id="FARERMC"/>
<reference evidence="1" key="2">
    <citation type="submission" date="2018-04" db="EMBL/GenBank/DDBJ databases">
        <title>OnivRS2 (Oryza nivara Reference Sequence Version 2).</title>
        <authorList>
            <person name="Zhang J."/>
            <person name="Kudrna D."/>
            <person name="Lee S."/>
            <person name="Talag J."/>
            <person name="Rajasekar S."/>
            <person name="Welchert J."/>
            <person name="Hsing Y.-I."/>
            <person name="Wing R.A."/>
        </authorList>
    </citation>
    <scope>NUCLEOTIDE SEQUENCE [LARGE SCALE GENOMIC DNA]</scope>
    <source>
        <strain evidence="1">SL10</strain>
    </source>
</reference>
<protein>
    <submittedName>
        <fullName evidence="1">Uncharacterized protein</fullName>
    </submittedName>
</protein>
<name>A0A0E0J238_ORYNI</name>
<evidence type="ECO:0000313" key="1">
    <source>
        <dbReference type="EnsemblPlants" id="ONIVA11G13560.1"/>
    </source>
</evidence>
<organism evidence="1">
    <name type="scientific">Oryza nivara</name>
    <name type="common">Indian wild rice</name>
    <name type="synonym">Oryza sativa f. spontanea</name>
    <dbReference type="NCBI Taxonomy" id="4536"/>
    <lineage>
        <taxon>Eukaryota</taxon>
        <taxon>Viridiplantae</taxon>
        <taxon>Streptophyta</taxon>
        <taxon>Embryophyta</taxon>
        <taxon>Tracheophyta</taxon>
        <taxon>Spermatophyta</taxon>
        <taxon>Magnoliopsida</taxon>
        <taxon>Liliopsida</taxon>
        <taxon>Poales</taxon>
        <taxon>Poaceae</taxon>
        <taxon>BOP clade</taxon>
        <taxon>Oryzoideae</taxon>
        <taxon>Oryzeae</taxon>
        <taxon>Oryzinae</taxon>
        <taxon>Oryza</taxon>
    </lineage>
</organism>
<dbReference type="Gramene" id="ONIVA11G13560.1">
    <property type="protein sequence ID" value="ONIVA11G13560.1"/>
    <property type="gene ID" value="ONIVA11G13560"/>
</dbReference>
<dbReference type="Proteomes" id="UP000006591">
    <property type="component" value="Chromosome 11"/>
</dbReference>
<sequence>MTTPWRCRYSTPSRGQGEEMFARERMCDGTAAAVDAQGPERQWWRWQSGGRETRWLGADTLLGDAGAAIDAWAITEHHCHPGSGRARRPCQGPTTRSVTPVVVSHLRAMPEAPRGPPPRAGHAACAAPLLLTSLQRKRIADAQSTAPSSCMSTIDSVLASDALDASAMGDLGKLSTCLNFLPLPRPINDFWRGSCISDQSPLARPFCHQ</sequence>
<keyword evidence="2" id="KW-1185">Reference proteome</keyword>
<dbReference type="EnsemblPlants" id="ONIVA11G13560.1">
    <property type="protein sequence ID" value="ONIVA11G13560.1"/>
    <property type="gene ID" value="ONIVA11G13560"/>
</dbReference>
<dbReference type="AlphaFoldDB" id="A0A0E0J238"/>
<accession>A0A0E0J238</accession>
<reference evidence="1" key="1">
    <citation type="submission" date="2015-04" db="UniProtKB">
        <authorList>
            <consortium name="EnsemblPlants"/>
        </authorList>
    </citation>
    <scope>IDENTIFICATION</scope>
    <source>
        <strain evidence="1">SL10</strain>
    </source>
</reference>
<proteinExistence type="predicted"/>